<keyword evidence="3" id="KW-1185">Reference proteome</keyword>
<gene>
    <name evidence="2" type="ORF">JZ751_017336</name>
</gene>
<feature type="region of interest" description="Disordered" evidence="1">
    <location>
        <begin position="37"/>
        <end position="104"/>
    </location>
</feature>
<dbReference type="EMBL" id="JAFBMS010000004">
    <property type="protein sequence ID" value="KAG9352760.1"/>
    <property type="molecule type" value="Genomic_DNA"/>
</dbReference>
<accession>A0A8T2PKM5</accession>
<reference evidence="2" key="1">
    <citation type="thesis" date="2021" institute="BYU ScholarsArchive" country="Provo, UT, USA">
        <title>Applications of and Algorithms for Genome Assembly and Genomic Analyses with an Emphasis on Marine Teleosts.</title>
        <authorList>
            <person name="Pickett B.D."/>
        </authorList>
    </citation>
    <scope>NUCLEOTIDE SEQUENCE</scope>
    <source>
        <strain evidence="2">HI-2016</strain>
    </source>
</reference>
<dbReference type="Proteomes" id="UP000824540">
    <property type="component" value="Unassembled WGS sequence"/>
</dbReference>
<evidence type="ECO:0000313" key="2">
    <source>
        <dbReference type="EMBL" id="KAG9352760.1"/>
    </source>
</evidence>
<evidence type="ECO:0000256" key="1">
    <source>
        <dbReference type="SAM" id="MobiDB-lite"/>
    </source>
</evidence>
<organism evidence="2 3">
    <name type="scientific">Albula glossodonta</name>
    <name type="common">roundjaw bonefish</name>
    <dbReference type="NCBI Taxonomy" id="121402"/>
    <lineage>
        <taxon>Eukaryota</taxon>
        <taxon>Metazoa</taxon>
        <taxon>Chordata</taxon>
        <taxon>Craniata</taxon>
        <taxon>Vertebrata</taxon>
        <taxon>Euteleostomi</taxon>
        <taxon>Actinopterygii</taxon>
        <taxon>Neopterygii</taxon>
        <taxon>Teleostei</taxon>
        <taxon>Albuliformes</taxon>
        <taxon>Albulidae</taxon>
        <taxon>Albula</taxon>
    </lineage>
</organism>
<evidence type="ECO:0000313" key="3">
    <source>
        <dbReference type="Proteomes" id="UP000824540"/>
    </source>
</evidence>
<name>A0A8T2PKM5_9TELE</name>
<sequence length="104" mass="11161">MGYTVLLAARNAYAEEAWRKAGGLALAPSLFSQLLQTTAETQSVHSHSSSKQPAATGSPPPPPSSLRSLTRSHVLQLHSAQQPAERHRIPAWGTQPYRAPGDQP</sequence>
<protein>
    <submittedName>
        <fullName evidence="2">Uncharacterized protein</fullName>
    </submittedName>
</protein>
<feature type="compositionally biased region" description="Polar residues" evidence="1">
    <location>
        <begin position="37"/>
        <end position="52"/>
    </location>
</feature>
<proteinExistence type="predicted"/>
<dbReference type="AlphaFoldDB" id="A0A8T2PKM5"/>
<comment type="caution">
    <text evidence="2">The sequence shown here is derived from an EMBL/GenBank/DDBJ whole genome shotgun (WGS) entry which is preliminary data.</text>
</comment>